<evidence type="ECO:0000313" key="8">
    <source>
        <dbReference type="Proteomes" id="UP000182241"/>
    </source>
</evidence>
<dbReference type="InterPro" id="IPR003012">
    <property type="entry name" value="Tet_transcr_reg_TetR"/>
</dbReference>
<dbReference type="GO" id="GO:0000976">
    <property type="term" value="F:transcription cis-regulatory region binding"/>
    <property type="evidence" value="ECO:0007669"/>
    <property type="project" value="TreeGrafter"/>
</dbReference>
<evidence type="ECO:0000256" key="5">
    <source>
        <dbReference type="PROSITE-ProRule" id="PRU00335"/>
    </source>
</evidence>
<organism evidence="7 8">
    <name type="scientific">Tsukamurella tyrosinosolvens</name>
    <dbReference type="NCBI Taxonomy" id="57704"/>
    <lineage>
        <taxon>Bacteria</taxon>
        <taxon>Bacillati</taxon>
        <taxon>Actinomycetota</taxon>
        <taxon>Actinomycetes</taxon>
        <taxon>Mycobacteriales</taxon>
        <taxon>Tsukamurellaceae</taxon>
        <taxon>Tsukamurella</taxon>
    </lineage>
</organism>
<dbReference type="PANTHER" id="PTHR30055:SF151">
    <property type="entry name" value="TRANSCRIPTIONAL REGULATORY PROTEIN"/>
    <property type="match status" value="1"/>
</dbReference>
<dbReference type="STRING" id="57704.SAMN04489793_0094"/>
<evidence type="ECO:0000259" key="6">
    <source>
        <dbReference type="PROSITE" id="PS50977"/>
    </source>
</evidence>
<dbReference type="PRINTS" id="PR00455">
    <property type="entry name" value="HTHTETR"/>
</dbReference>
<keyword evidence="8" id="KW-1185">Reference proteome</keyword>
<dbReference type="PRINTS" id="PR00400">
    <property type="entry name" value="TETREPRESSOR"/>
</dbReference>
<keyword evidence="3 5" id="KW-0238">DNA-binding</keyword>
<gene>
    <name evidence="7" type="ORF">SAMN04489793_0094</name>
</gene>
<protein>
    <submittedName>
        <fullName evidence="7">Regulatory protein, tetR family</fullName>
    </submittedName>
</protein>
<evidence type="ECO:0000256" key="2">
    <source>
        <dbReference type="ARBA" id="ARBA00023015"/>
    </source>
</evidence>
<evidence type="ECO:0000313" key="7">
    <source>
        <dbReference type="EMBL" id="SEB30247.1"/>
    </source>
</evidence>
<proteinExistence type="predicted"/>
<dbReference type="InterPro" id="IPR004111">
    <property type="entry name" value="Repressor_TetR_C"/>
</dbReference>
<dbReference type="PANTHER" id="PTHR30055">
    <property type="entry name" value="HTH-TYPE TRANSCRIPTIONAL REGULATOR RUTR"/>
    <property type="match status" value="1"/>
</dbReference>
<feature type="DNA-binding region" description="H-T-H motif" evidence="5">
    <location>
        <begin position="25"/>
        <end position="44"/>
    </location>
</feature>
<dbReference type="Gene3D" id="1.10.357.10">
    <property type="entry name" value="Tetracycline Repressor, domain 2"/>
    <property type="match status" value="1"/>
</dbReference>
<evidence type="ECO:0000256" key="3">
    <source>
        <dbReference type="ARBA" id="ARBA00023125"/>
    </source>
</evidence>
<evidence type="ECO:0000256" key="1">
    <source>
        <dbReference type="ARBA" id="ARBA00022491"/>
    </source>
</evidence>
<dbReference type="PROSITE" id="PS50977">
    <property type="entry name" value="HTH_TETR_2"/>
    <property type="match status" value="1"/>
</dbReference>
<dbReference type="InterPro" id="IPR001647">
    <property type="entry name" value="HTH_TetR"/>
</dbReference>
<dbReference type="GO" id="GO:0046677">
    <property type="term" value="P:response to antibiotic"/>
    <property type="evidence" value="ECO:0007669"/>
    <property type="project" value="InterPro"/>
</dbReference>
<dbReference type="KEGG" id="tsm:ASU32_23425"/>
<feature type="domain" description="HTH tetR-type" evidence="6">
    <location>
        <begin position="2"/>
        <end position="62"/>
    </location>
</feature>
<dbReference type="InterPro" id="IPR009057">
    <property type="entry name" value="Homeodomain-like_sf"/>
</dbReference>
<dbReference type="AlphaFoldDB" id="A0A1H4I871"/>
<dbReference type="RefSeq" id="WP_068740095.1">
    <property type="nucleotide sequence ID" value="NZ_CBDRGN010000002.1"/>
</dbReference>
<accession>A0A1H4I871</accession>
<dbReference type="Gene3D" id="1.10.10.60">
    <property type="entry name" value="Homeodomain-like"/>
    <property type="match status" value="1"/>
</dbReference>
<keyword evidence="4" id="KW-0804">Transcription</keyword>
<dbReference type="GO" id="GO:0045892">
    <property type="term" value="P:negative regulation of DNA-templated transcription"/>
    <property type="evidence" value="ECO:0007669"/>
    <property type="project" value="InterPro"/>
</dbReference>
<reference evidence="8" key="1">
    <citation type="submission" date="2016-10" db="EMBL/GenBank/DDBJ databases">
        <authorList>
            <person name="Varghese N."/>
            <person name="Submissions S."/>
        </authorList>
    </citation>
    <scope>NUCLEOTIDE SEQUENCE [LARGE SCALE GENOMIC DNA]</scope>
    <source>
        <strain evidence="8">DSM 44234</strain>
    </source>
</reference>
<dbReference type="EMBL" id="FNSA01000001">
    <property type="protein sequence ID" value="SEB30247.1"/>
    <property type="molecule type" value="Genomic_DNA"/>
</dbReference>
<dbReference type="InterPro" id="IPR036271">
    <property type="entry name" value="Tet_transcr_reg_TetR-rel_C_sf"/>
</dbReference>
<dbReference type="GO" id="GO:0003700">
    <property type="term" value="F:DNA-binding transcription factor activity"/>
    <property type="evidence" value="ECO:0007669"/>
    <property type="project" value="TreeGrafter"/>
</dbReference>
<dbReference type="Pfam" id="PF00440">
    <property type="entry name" value="TetR_N"/>
    <property type="match status" value="1"/>
</dbReference>
<sequence>MAINRSDVLTSAIGVLDRSGLPDLTMRRVAADLGVAPGALYWHIPNKQSLLAAIADTILADPSLAAAASKSRMRWDRQLTGYAHALRAVLRKHRDGAEVVSASLASQLGTSNLQSQIAEIAAAAGAGPADANAVALTLTHFVVGFTFEEQTREAMARAGAAAGDLDQTATDRAFAGGVDLIVDGLRARTAAAPA</sequence>
<dbReference type="Proteomes" id="UP000182241">
    <property type="component" value="Unassembled WGS sequence"/>
</dbReference>
<dbReference type="SUPFAM" id="SSF48498">
    <property type="entry name" value="Tetracyclin repressor-like, C-terminal domain"/>
    <property type="match status" value="1"/>
</dbReference>
<dbReference type="SUPFAM" id="SSF46689">
    <property type="entry name" value="Homeodomain-like"/>
    <property type="match status" value="1"/>
</dbReference>
<dbReference type="InterPro" id="IPR050109">
    <property type="entry name" value="HTH-type_TetR-like_transc_reg"/>
</dbReference>
<keyword evidence="1" id="KW-0678">Repressor</keyword>
<keyword evidence="2" id="KW-0805">Transcription regulation</keyword>
<name>A0A1H4I871_TSUTY</name>
<evidence type="ECO:0000256" key="4">
    <source>
        <dbReference type="ARBA" id="ARBA00023163"/>
    </source>
</evidence>
<dbReference type="Pfam" id="PF02909">
    <property type="entry name" value="TetR_C_1"/>
    <property type="match status" value="1"/>
</dbReference>